<accession>A0A1W6WR71</accession>
<protein>
    <submittedName>
        <fullName evidence="1">Uncharacterized protein</fullName>
    </submittedName>
</protein>
<evidence type="ECO:0000313" key="1">
    <source>
        <dbReference type="EMBL" id="ARP59095.1"/>
    </source>
</evidence>
<dbReference type="GeneID" id="67468113"/>
<organism evidence="1 2">
    <name type="scientific">Bacillus thuringiensis</name>
    <dbReference type="NCBI Taxonomy" id="1428"/>
    <lineage>
        <taxon>Bacteria</taxon>
        <taxon>Bacillati</taxon>
        <taxon>Bacillota</taxon>
        <taxon>Bacilli</taxon>
        <taxon>Bacillales</taxon>
        <taxon>Bacillaceae</taxon>
        <taxon>Bacillus</taxon>
        <taxon>Bacillus cereus group</taxon>
    </lineage>
</organism>
<evidence type="ECO:0000313" key="2">
    <source>
        <dbReference type="Proteomes" id="UP000194143"/>
    </source>
</evidence>
<reference evidence="1 2" key="1">
    <citation type="submission" date="2017-04" db="EMBL/GenBank/DDBJ databases">
        <title>Complete Genome Sequence of Bacillus thuringiensis type Strain ATCC 10792.</title>
        <authorList>
            <person name="Oh D.-H."/>
            <person name="Park B.-J."/>
            <person name="Shuai W."/>
            <person name="Chelliah R."/>
        </authorList>
    </citation>
    <scope>NUCLEOTIDE SEQUENCE [LARGE SCALE GENOMIC DNA]</scope>
    <source>
        <strain evidence="1 2">ATCC 10792</strain>
    </source>
</reference>
<sequence length="73" mass="8355">MAKYEKPRCDCGSPLAFRGYIYAVTGVTQKGLPSMYRPLPIKGLEKGEDLFCWHCRKSYEIGKDQKGRIVRVN</sequence>
<dbReference type="EMBL" id="CP021061">
    <property type="protein sequence ID" value="ARP59095.1"/>
    <property type="molecule type" value="Genomic_DNA"/>
</dbReference>
<name>A0A1W6WR71_BACTU</name>
<proteinExistence type="predicted"/>
<dbReference type="AlphaFoldDB" id="A0A1W6WR71"/>
<dbReference type="Proteomes" id="UP000194143">
    <property type="component" value="Chromosome"/>
</dbReference>
<keyword evidence="2" id="KW-1185">Reference proteome</keyword>
<dbReference type="RefSeq" id="WP_001151791.1">
    <property type="nucleotide sequence ID" value="NZ_CP021061.1"/>
</dbReference>
<gene>
    <name evidence="1" type="ORF">CAB88_19345</name>
</gene>